<feature type="domain" description="Transposase (putative) gypsy type" evidence="2">
    <location>
        <begin position="99"/>
        <end position="160"/>
    </location>
</feature>
<protein>
    <recommendedName>
        <fullName evidence="2">Transposase (putative) gypsy type domain-containing protein</fullName>
    </recommendedName>
</protein>
<dbReference type="Proteomes" id="UP001454036">
    <property type="component" value="Unassembled WGS sequence"/>
</dbReference>
<evidence type="ECO:0000256" key="1">
    <source>
        <dbReference type="SAM" id="MobiDB-lite"/>
    </source>
</evidence>
<dbReference type="EMBL" id="BAABME010003949">
    <property type="protein sequence ID" value="GAA0160654.1"/>
    <property type="molecule type" value="Genomic_DNA"/>
</dbReference>
<dbReference type="Pfam" id="PF04195">
    <property type="entry name" value="Transposase_28"/>
    <property type="match status" value="1"/>
</dbReference>
<evidence type="ECO:0000259" key="2">
    <source>
        <dbReference type="Pfam" id="PF04195"/>
    </source>
</evidence>
<dbReference type="AlphaFoldDB" id="A0AAV3Q9A2"/>
<reference evidence="3 4" key="1">
    <citation type="submission" date="2024-01" db="EMBL/GenBank/DDBJ databases">
        <title>The complete chloroplast genome sequence of Lithospermum erythrorhizon: insights into the phylogenetic relationship among Boraginaceae species and the maternal lineages of purple gromwells.</title>
        <authorList>
            <person name="Okada T."/>
            <person name="Watanabe K."/>
        </authorList>
    </citation>
    <scope>NUCLEOTIDE SEQUENCE [LARGE SCALE GENOMIC DNA]</scope>
</reference>
<feature type="region of interest" description="Disordered" evidence="1">
    <location>
        <begin position="1"/>
        <end position="27"/>
    </location>
</feature>
<keyword evidence="4" id="KW-1185">Reference proteome</keyword>
<organism evidence="3 4">
    <name type="scientific">Lithospermum erythrorhizon</name>
    <name type="common">Purple gromwell</name>
    <name type="synonym">Lithospermum officinale var. erythrorhizon</name>
    <dbReference type="NCBI Taxonomy" id="34254"/>
    <lineage>
        <taxon>Eukaryota</taxon>
        <taxon>Viridiplantae</taxon>
        <taxon>Streptophyta</taxon>
        <taxon>Embryophyta</taxon>
        <taxon>Tracheophyta</taxon>
        <taxon>Spermatophyta</taxon>
        <taxon>Magnoliopsida</taxon>
        <taxon>eudicotyledons</taxon>
        <taxon>Gunneridae</taxon>
        <taxon>Pentapetalae</taxon>
        <taxon>asterids</taxon>
        <taxon>lamiids</taxon>
        <taxon>Boraginales</taxon>
        <taxon>Boraginaceae</taxon>
        <taxon>Boraginoideae</taxon>
        <taxon>Lithospermeae</taxon>
        <taxon>Lithospermum</taxon>
    </lineage>
</organism>
<evidence type="ECO:0000313" key="3">
    <source>
        <dbReference type="EMBL" id="GAA0160654.1"/>
    </source>
</evidence>
<accession>A0AAV3Q9A2</accession>
<dbReference type="InterPro" id="IPR007321">
    <property type="entry name" value="Transposase_28"/>
</dbReference>
<proteinExistence type="predicted"/>
<comment type="caution">
    <text evidence="3">The sequence shown here is derived from an EMBL/GenBank/DDBJ whole genome shotgun (WGS) entry which is preliminary data.</text>
</comment>
<name>A0AAV3Q9A2_LITER</name>
<sequence>MATIKGPSNKDVSPATDGEAPPKKKGTRVSLTLEGFRKVTMTSAVASGHLRHIREHYKIEAKVKTRIHLVDETIDNPMVNPDVTKGDPMENGYTPLCWEFLNYGLRLPASTFVNSVLAAIDRAPSQLGPFAWETLIAFQVGCLSIGVVPSLNLFNRIFNVAHTGVSMHFHTRHQMRNMYHRKPGKANPTRWHKYWFLVKDAFSDEVRSSFSTVAITLEYEETLELAEG</sequence>
<evidence type="ECO:0000313" key="4">
    <source>
        <dbReference type="Proteomes" id="UP001454036"/>
    </source>
</evidence>
<gene>
    <name evidence="3" type="ORF">LIER_17161</name>
</gene>